<gene>
    <name evidence="5" type="ORF">LSG31_22335</name>
</gene>
<dbReference type="InterPro" id="IPR027417">
    <property type="entry name" value="P-loop_NTPase"/>
</dbReference>
<dbReference type="SUPFAM" id="SSF53448">
    <property type="entry name" value="Nucleotide-diphospho-sugar transferases"/>
    <property type="match status" value="1"/>
</dbReference>
<name>A0ABY4CJD8_9BACL</name>
<dbReference type="SUPFAM" id="SSF52540">
    <property type="entry name" value="P-loop containing nucleoside triphosphate hydrolases"/>
    <property type="match status" value="1"/>
</dbReference>
<dbReference type="Pfam" id="PF00685">
    <property type="entry name" value="Sulfotransfer_1"/>
    <property type="match status" value="1"/>
</dbReference>
<organism evidence="5 6">
    <name type="scientific">Fodinisporobacter ferrooxydans</name>
    <dbReference type="NCBI Taxonomy" id="2901836"/>
    <lineage>
        <taxon>Bacteria</taxon>
        <taxon>Bacillati</taxon>
        <taxon>Bacillota</taxon>
        <taxon>Bacilli</taxon>
        <taxon>Bacillales</taxon>
        <taxon>Alicyclobacillaceae</taxon>
        <taxon>Fodinisporobacter</taxon>
    </lineage>
</organism>
<feature type="domain" description="Glycosyltransferase 2-like" evidence="3">
    <location>
        <begin position="6"/>
        <end position="172"/>
    </location>
</feature>
<dbReference type="EC" id="2.4.-.-" evidence="5"/>
<evidence type="ECO:0000313" key="5">
    <source>
        <dbReference type="EMBL" id="UOF90560.1"/>
    </source>
</evidence>
<dbReference type="RefSeq" id="WP_347437257.1">
    <property type="nucleotide sequence ID" value="NZ_CP089291.1"/>
</dbReference>
<keyword evidence="2 5" id="KW-0808">Transferase</keyword>
<keyword evidence="5" id="KW-0328">Glycosyltransferase</keyword>
<accession>A0ABY4CJD8</accession>
<evidence type="ECO:0000256" key="1">
    <source>
        <dbReference type="ARBA" id="ARBA00005771"/>
    </source>
</evidence>
<reference evidence="5" key="1">
    <citation type="submission" date="2021-12" db="EMBL/GenBank/DDBJ databases">
        <title>Alicyclobacillaceae gen. nov., sp. nov., isolated from chalcocite enrichment system.</title>
        <authorList>
            <person name="Jiang Z."/>
        </authorList>
    </citation>
    <scope>NUCLEOTIDE SEQUENCE</scope>
    <source>
        <strain evidence="5">MYW30-H2</strain>
    </source>
</reference>
<evidence type="ECO:0000259" key="4">
    <source>
        <dbReference type="Pfam" id="PF00685"/>
    </source>
</evidence>
<dbReference type="InterPro" id="IPR029044">
    <property type="entry name" value="Nucleotide-diphossugar_trans"/>
</dbReference>
<dbReference type="Pfam" id="PF00535">
    <property type="entry name" value="Glycos_transf_2"/>
    <property type="match status" value="1"/>
</dbReference>
<evidence type="ECO:0000313" key="6">
    <source>
        <dbReference type="Proteomes" id="UP000830167"/>
    </source>
</evidence>
<dbReference type="InterPro" id="IPR000863">
    <property type="entry name" value="Sulfotransferase_dom"/>
</dbReference>
<feature type="domain" description="Sulfotransferase" evidence="4">
    <location>
        <begin position="424"/>
        <end position="665"/>
    </location>
</feature>
<dbReference type="GO" id="GO:0016757">
    <property type="term" value="F:glycosyltransferase activity"/>
    <property type="evidence" value="ECO:0007669"/>
    <property type="project" value="UniProtKB-KW"/>
</dbReference>
<dbReference type="Gene3D" id="3.90.550.10">
    <property type="entry name" value="Spore Coat Polysaccharide Biosynthesis Protein SpsA, Chain A"/>
    <property type="match status" value="1"/>
</dbReference>
<dbReference type="Proteomes" id="UP000830167">
    <property type="component" value="Chromosome"/>
</dbReference>
<comment type="similarity">
    <text evidence="1">Belongs to the sulfotransferase 1 family.</text>
</comment>
<dbReference type="PANTHER" id="PTHR11783">
    <property type="entry name" value="SULFOTRANSFERASE SULT"/>
    <property type="match status" value="1"/>
</dbReference>
<protein>
    <submittedName>
        <fullName evidence="5">Glycosyltransferase</fullName>
        <ecNumber evidence="5">2.4.-.-</ecNumber>
    </submittedName>
</protein>
<dbReference type="EMBL" id="CP089291">
    <property type="protein sequence ID" value="UOF90560.1"/>
    <property type="molecule type" value="Genomic_DNA"/>
</dbReference>
<dbReference type="InterPro" id="IPR001173">
    <property type="entry name" value="Glyco_trans_2-like"/>
</dbReference>
<evidence type="ECO:0000259" key="3">
    <source>
        <dbReference type="Pfam" id="PF00535"/>
    </source>
</evidence>
<keyword evidence="6" id="KW-1185">Reference proteome</keyword>
<evidence type="ECO:0000256" key="2">
    <source>
        <dbReference type="ARBA" id="ARBA00022679"/>
    </source>
</evidence>
<dbReference type="Gene3D" id="3.40.50.300">
    <property type="entry name" value="P-loop containing nucleotide triphosphate hydrolases"/>
    <property type="match status" value="1"/>
</dbReference>
<sequence>MYDVGIVMPVYIQNPVYLRSAIRSILMQSYAKFTLVIVLDGVPSETKKLIQEETKGDHRVQIIVKKENQGIAKALNAGFDQLLQQSDIEYFTWISSDNIYYPMFIGTLRDALKEAPRNVGLVYSSFRHIDLEGNCMQSEQDLVNFRKSLEKPKEYLLDVDFIGVSFMYKKQYAALLDGYVLEPVEDYEYWLRLTEHCDIKYVPLELIDYRVDSTHSVSAQLHSSKEQHRRWRYAFNLAKHLARIRRKIPFEVTVIFPVSDNTYETIQKLDTLLDQSAYPPFYSNYKIEIYDLTPDTSAIPVLRPISDPRITFHAMPNRNEKEVLAAAVQNITTPFTMLYGKEKFPSNPYVFYNLILKHHQLSKIPQYYKDVIATFEKYPGVISYRRSSEDGVPISGDLYQTNTLQQMAKNNNSRAIAKHMIALPKILVNSVPKSGTNLLTQIIQGIPGMEQDRLDFYYHDENYSFHENYRELLKIQSGQFAVGHIPYHSNLAVECKQRLIKQIMIYRDLRDVAVSWSHFISTMQQHPLYPAFQNRIKSREQRLLAIIRGTKLLPMEIPNGYEGDTYPNIYEEFKPIYDWMHSPDICSVRYEDLMKNEISRYTTLLKIVEFLWSDLKQLQLEKHDIVRFMEQNINPERSATYRQGKIGSWREEFNQEHKEAFKRIAGNFLLELGYETDPDW</sequence>
<proteinExistence type="inferred from homology"/>